<reference evidence="2 3" key="1">
    <citation type="submission" date="2024-10" db="EMBL/GenBank/DDBJ databases">
        <title>The Natural Products Discovery Center: Release of the First 8490 Sequenced Strains for Exploring Actinobacteria Biosynthetic Diversity.</title>
        <authorList>
            <person name="Kalkreuter E."/>
            <person name="Kautsar S.A."/>
            <person name="Yang D."/>
            <person name="Bader C.D."/>
            <person name="Teijaro C.N."/>
            <person name="Fluegel L."/>
            <person name="Davis C.M."/>
            <person name="Simpson J.R."/>
            <person name="Lauterbach L."/>
            <person name="Steele A.D."/>
            <person name="Gui C."/>
            <person name="Meng S."/>
            <person name="Li G."/>
            <person name="Viehrig K."/>
            <person name="Ye F."/>
            <person name="Su P."/>
            <person name="Kiefer A.F."/>
            <person name="Nichols A."/>
            <person name="Cepeda A.J."/>
            <person name="Yan W."/>
            <person name="Fan B."/>
            <person name="Jiang Y."/>
            <person name="Adhikari A."/>
            <person name="Zheng C.-J."/>
            <person name="Schuster L."/>
            <person name="Cowan T.M."/>
            <person name="Smanski M.J."/>
            <person name="Chevrette M.G."/>
            <person name="De Carvalho L.P.S."/>
            <person name="Shen B."/>
        </authorList>
    </citation>
    <scope>NUCLEOTIDE SEQUENCE [LARGE SCALE GENOMIC DNA]</scope>
    <source>
        <strain evidence="2 3">NPDC000087</strain>
    </source>
</reference>
<sequence length="278" mass="30169">MAPPLIAATARGPAAYRDTGSGPGEAALFVHGVGTGSSLWNGVIDLIGSERRCVAVDLPLHGRTPAAASYELGETADFVAAFCESLGLTGIDLVANDTGGAIAQIFAARHPSLLRSFTLTNCDTIGNLPPKLFAPTVWLARARLLAPLQRAFLRDPRRARRVLYGPGLENVESLPIALVAEWLAPLSGPRAREMERWLSALRPRDLVAAEPALRRLDVPTQIVWGTGDAFFARKWAYELKNLIPGVREVIEVPDARLFFPAERPADLAEPLLHFWKTL</sequence>
<evidence type="ECO:0000313" key="3">
    <source>
        <dbReference type="Proteomes" id="UP001602245"/>
    </source>
</evidence>
<dbReference type="InterPro" id="IPR000073">
    <property type="entry name" value="AB_hydrolase_1"/>
</dbReference>
<comment type="caution">
    <text evidence="2">The sequence shown here is derived from an EMBL/GenBank/DDBJ whole genome shotgun (WGS) entry which is preliminary data.</text>
</comment>
<keyword evidence="2" id="KW-0378">Hydrolase</keyword>
<dbReference type="GO" id="GO:0016787">
    <property type="term" value="F:hydrolase activity"/>
    <property type="evidence" value="ECO:0007669"/>
    <property type="project" value="UniProtKB-KW"/>
</dbReference>
<evidence type="ECO:0000313" key="2">
    <source>
        <dbReference type="EMBL" id="MFF5291809.1"/>
    </source>
</evidence>
<gene>
    <name evidence="2" type="ORF">ACFY35_20400</name>
</gene>
<dbReference type="InterPro" id="IPR029058">
    <property type="entry name" value="AB_hydrolase_fold"/>
</dbReference>
<dbReference type="InterPro" id="IPR050266">
    <property type="entry name" value="AB_hydrolase_sf"/>
</dbReference>
<dbReference type="PRINTS" id="PR00111">
    <property type="entry name" value="ABHYDROLASE"/>
</dbReference>
<dbReference type="RefSeq" id="WP_020511677.1">
    <property type="nucleotide sequence ID" value="NZ_JBIAZU010000003.1"/>
</dbReference>
<proteinExistence type="predicted"/>
<feature type="domain" description="AB hydrolase-1" evidence="1">
    <location>
        <begin position="28"/>
        <end position="256"/>
    </location>
</feature>
<dbReference type="SUPFAM" id="SSF53474">
    <property type="entry name" value="alpha/beta-Hydrolases"/>
    <property type="match status" value="1"/>
</dbReference>
<name>A0ABW6WGM6_9ACTN</name>
<keyword evidence="3" id="KW-1185">Reference proteome</keyword>
<accession>A0ABW6WGM6</accession>
<dbReference type="Proteomes" id="UP001602245">
    <property type="component" value="Unassembled WGS sequence"/>
</dbReference>
<evidence type="ECO:0000259" key="1">
    <source>
        <dbReference type="Pfam" id="PF00561"/>
    </source>
</evidence>
<dbReference type="EMBL" id="JBIAZU010000003">
    <property type="protein sequence ID" value="MFF5291809.1"/>
    <property type="molecule type" value="Genomic_DNA"/>
</dbReference>
<dbReference type="Pfam" id="PF00561">
    <property type="entry name" value="Abhydrolase_1"/>
    <property type="match status" value="1"/>
</dbReference>
<protein>
    <submittedName>
        <fullName evidence="2">Alpha/beta fold hydrolase</fullName>
    </submittedName>
</protein>
<dbReference type="PANTHER" id="PTHR43798">
    <property type="entry name" value="MONOACYLGLYCEROL LIPASE"/>
    <property type="match status" value="1"/>
</dbReference>
<organism evidence="2 3">
    <name type="scientific">Paractinoplanes globisporus</name>
    <dbReference type="NCBI Taxonomy" id="113565"/>
    <lineage>
        <taxon>Bacteria</taxon>
        <taxon>Bacillati</taxon>
        <taxon>Actinomycetota</taxon>
        <taxon>Actinomycetes</taxon>
        <taxon>Micromonosporales</taxon>
        <taxon>Micromonosporaceae</taxon>
        <taxon>Paractinoplanes</taxon>
    </lineage>
</organism>
<dbReference type="Gene3D" id="3.40.50.1820">
    <property type="entry name" value="alpha/beta hydrolase"/>
    <property type="match status" value="1"/>
</dbReference>